<evidence type="ECO:0000256" key="3">
    <source>
        <dbReference type="ARBA" id="ARBA00022801"/>
    </source>
</evidence>
<dbReference type="PROSITE" id="PS51892">
    <property type="entry name" value="SUBTILASE"/>
    <property type="match status" value="1"/>
</dbReference>
<feature type="active site" description="Charge relay system" evidence="5 6">
    <location>
        <position position="265"/>
    </location>
</feature>
<proteinExistence type="inferred from homology"/>
<dbReference type="InterPro" id="IPR036852">
    <property type="entry name" value="Peptidase_S8/S53_dom_sf"/>
</dbReference>
<reference evidence="9" key="1">
    <citation type="journal article" date="2005" name="Environ. Microbiol.">
        <title>Genetic and functional properties of uncultivated thermophilic crenarchaeotes from a subsurface gold mine as revealed by analysis of genome fragments.</title>
        <authorList>
            <person name="Nunoura T."/>
            <person name="Hirayama H."/>
            <person name="Takami H."/>
            <person name="Oida H."/>
            <person name="Nishi S."/>
            <person name="Shimamura S."/>
            <person name="Suzuki Y."/>
            <person name="Inagaki F."/>
            <person name="Takai K."/>
            <person name="Nealson K.H."/>
            <person name="Horikoshi K."/>
        </authorList>
    </citation>
    <scope>NUCLEOTIDE SEQUENCE</scope>
</reference>
<dbReference type="Gene3D" id="2.60.120.1290">
    <property type="match status" value="1"/>
</dbReference>
<dbReference type="CDD" id="cd07478">
    <property type="entry name" value="Peptidases_S8_CspA-like"/>
    <property type="match status" value="1"/>
</dbReference>
<gene>
    <name evidence="9" type="ORF">HGMM_F27H04C39</name>
</gene>
<sequence>MRRSLRWLLFIVLAASGVSLLNSSYGQPVGPIPMDPILETIVTLDEQARRETGKPLNLIRFAGRIGVRRGDEPIIIEPRKSDPSVWQQMEADHVEVIITLEGAESLSQLHNLGARIGSVIGTIVTAWVTPQQLSAIRQMAGVKHIAASHLVKLLQQPVRLQPQNDVSVPDTNATTLHSSNIRGQNVIVGIIDTGIDFCHKDFRTGSGSELQSRILFIWDQTVSTGSGNPPPGYTYGREWTKSQIEAALPSCPAASSISQVDSDGHGTHVAGSSAGDGSTLVGNTYRGMAPEADIIAVKCFPGCTDSHIIDGANYIFGKASSLGKPAVINLSLGGHWDPHDGTGALDRSLDALLGSGGRAIVAAAGNEGDMTIHAQATLNTGGLANITFNHPSGFFYQFYGTDVFDFWYPGAANFCVTIISPRGYTVGPVCAGAQKRWWVDSDANTPDGGVYLWNSVTGPYSFNGDREVVFWVDGPGYGAANDARAGTWTIRVNASSSSGRIDGWAVFGDNEFNPPYGNTDMTVGSPGTATKILTVGAYTTKRQWTDKCGRGWMTSETLQAIASFSSKGPTRDGRIKPDIAAPGTVIASVLSKDVTGTDCPSGSNSPLVLTSDNTYWIMAGTSMATPHTAGGVALLLQQNPNLSWSEIKSIVQSNARTDSFTGTTPNNTWGAGKLRVTVLAPPCPNTGAIFRIERTTGNVCADGSLNPNGADVVEFVRVSEVVEPGDVLELDPTKPGHYRKARGAYSHLVAGVVSTQPGVILGARGQSEGKVLLALIGRVPVKATAENGPIRPGDLLTSSSKPGYALRCDEARKCEGAIIGKALEALDGSDGVILMLVMK</sequence>
<protein>
    <submittedName>
        <fullName evidence="9">Peptidase S8/S53</fullName>
    </submittedName>
</protein>
<dbReference type="InterPro" id="IPR034045">
    <property type="entry name" value="Pep_S8_CspA-like"/>
</dbReference>
<keyword evidence="4 6" id="KW-0720">Serine protease</keyword>
<feature type="active site" description="Charge relay system" evidence="5 6">
    <location>
        <position position="622"/>
    </location>
</feature>
<organism evidence="9">
    <name type="scientific">uncultured Acetothermia bacterium</name>
    <dbReference type="NCBI Taxonomy" id="236499"/>
    <lineage>
        <taxon>Bacteria</taxon>
        <taxon>Candidatus Bipolaricaulota</taxon>
        <taxon>environmental samples</taxon>
    </lineage>
</organism>
<dbReference type="InterPro" id="IPR000209">
    <property type="entry name" value="Peptidase_S8/S53_dom"/>
</dbReference>
<dbReference type="InterPro" id="IPR050131">
    <property type="entry name" value="Peptidase_S8_subtilisin-like"/>
</dbReference>
<evidence type="ECO:0000259" key="8">
    <source>
        <dbReference type="Pfam" id="PF00082"/>
    </source>
</evidence>
<name>H5SH45_9BACT</name>
<evidence type="ECO:0000256" key="4">
    <source>
        <dbReference type="ARBA" id="ARBA00022825"/>
    </source>
</evidence>
<comment type="similarity">
    <text evidence="1 6 7">Belongs to the peptidase S8 family.</text>
</comment>
<evidence type="ECO:0000313" key="9">
    <source>
        <dbReference type="EMBL" id="BAL55481.1"/>
    </source>
</evidence>
<dbReference type="SUPFAM" id="SSF52743">
    <property type="entry name" value="Subtilisin-like"/>
    <property type="match status" value="1"/>
</dbReference>
<dbReference type="PANTHER" id="PTHR43806">
    <property type="entry name" value="PEPTIDASE S8"/>
    <property type="match status" value="1"/>
</dbReference>
<evidence type="ECO:0000256" key="1">
    <source>
        <dbReference type="ARBA" id="ARBA00011073"/>
    </source>
</evidence>
<dbReference type="InterPro" id="IPR023827">
    <property type="entry name" value="Peptidase_S8_Asp-AS"/>
</dbReference>
<evidence type="ECO:0000256" key="6">
    <source>
        <dbReference type="PROSITE-ProRule" id="PRU01240"/>
    </source>
</evidence>
<dbReference type="PANTHER" id="PTHR43806:SF11">
    <property type="entry name" value="CEREVISIN-RELATED"/>
    <property type="match status" value="1"/>
</dbReference>
<accession>H5SH45</accession>
<feature type="active site" description="Charge relay system" evidence="5 6">
    <location>
        <position position="192"/>
    </location>
</feature>
<keyword evidence="3 6" id="KW-0378">Hydrolase</keyword>
<dbReference type="PROSITE" id="PS00138">
    <property type="entry name" value="SUBTILASE_SER"/>
    <property type="match status" value="1"/>
</dbReference>
<feature type="domain" description="Peptidase S8/S53" evidence="8">
    <location>
        <begin position="183"/>
        <end position="379"/>
    </location>
</feature>
<evidence type="ECO:0000256" key="5">
    <source>
        <dbReference type="PIRSR" id="PIRSR615500-1"/>
    </source>
</evidence>
<dbReference type="GO" id="GO:0006508">
    <property type="term" value="P:proteolysis"/>
    <property type="evidence" value="ECO:0007669"/>
    <property type="project" value="UniProtKB-KW"/>
</dbReference>
<evidence type="ECO:0000256" key="7">
    <source>
        <dbReference type="RuleBase" id="RU003355"/>
    </source>
</evidence>
<keyword evidence="2 6" id="KW-0645">Protease</keyword>
<feature type="domain" description="Peptidase S8/S53" evidence="8">
    <location>
        <begin position="485"/>
        <end position="672"/>
    </location>
</feature>
<dbReference type="InterPro" id="IPR023828">
    <property type="entry name" value="Peptidase_S8_Ser-AS"/>
</dbReference>
<dbReference type="PROSITE" id="PS00136">
    <property type="entry name" value="SUBTILASE_ASP"/>
    <property type="match status" value="1"/>
</dbReference>
<dbReference type="InterPro" id="IPR015500">
    <property type="entry name" value="Peptidase_S8_subtilisin-rel"/>
</dbReference>
<dbReference type="GO" id="GO:0004252">
    <property type="term" value="F:serine-type endopeptidase activity"/>
    <property type="evidence" value="ECO:0007669"/>
    <property type="project" value="UniProtKB-UniRule"/>
</dbReference>
<dbReference type="Gene3D" id="3.40.50.200">
    <property type="entry name" value="Peptidase S8/S53 domain"/>
    <property type="match status" value="1"/>
</dbReference>
<dbReference type="Pfam" id="PF00082">
    <property type="entry name" value="Peptidase_S8"/>
    <property type="match status" value="2"/>
</dbReference>
<dbReference type="PRINTS" id="PR00723">
    <property type="entry name" value="SUBTILISIN"/>
</dbReference>
<evidence type="ECO:0000256" key="2">
    <source>
        <dbReference type="ARBA" id="ARBA00022670"/>
    </source>
</evidence>
<dbReference type="AlphaFoldDB" id="H5SH45"/>
<dbReference type="EMBL" id="AP011718">
    <property type="protein sequence ID" value="BAL55481.1"/>
    <property type="molecule type" value="Genomic_DNA"/>
</dbReference>
<reference evidence="9" key="2">
    <citation type="journal article" date="2012" name="PLoS ONE">
        <title>A Deeply Branching Thermophilic Bacterium with an Ancient Acetyl-CoA Pathway Dominates a Subsurface Ecosystem.</title>
        <authorList>
            <person name="Takami H."/>
            <person name="Noguchi H."/>
            <person name="Takaki Y."/>
            <person name="Uchiyama I."/>
            <person name="Toyoda A."/>
            <person name="Nishi S."/>
            <person name="Chee G.-J."/>
            <person name="Arai W."/>
            <person name="Nunoura T."/>
            <person name="Itoh T."/>
            <person name="Hattori M."/>
            <person name="Takai K."/>
        </authorList>
    </citation>
    <scope>NUCLEOTIDE SEQUENCE</scope>
</reference>